<dbReference type="EMBL" id="JANQDX010000004">
    <property type="protein sequence ID" value="KAL0925583.1"/>
    <property type="molecule type" value="Genomic_DNA"/>
</dbReference>
<feature type="chain" id="PRO_5044749455" evidence="1">
    <location>
        <begin position="17"/>
        <end position="123"/>
    </location>
</feature>
<dbReference type="Proteomes" id="UP001552299">
    <property type="component" value="Unassembled WGS sequence"/>
</dbReference>
<accession>A0ABD0VLT8</accession>
<keyword evidence="1" id="KW-0732">Signal</keyword>
<gene>
    <name evidence="2" type="ORF">M5K25_003937</name>
</gene>
<evidence type="ECO:0000313" key="3">
    <source>
        <dbReference type="Proteomes" id="UP001552299"/>
    </source>
</evidence>
<evidence type="ECO:0000313" key="2">
    <source>
        <dbReference type="EMBL" id="KAL0925583.1"/>
    </source>
</evidence>
<evidence type="ECO:0000256" key="1">
    <source>
        <dbReference type="SAM" id="SignalP"/>
    </source>
</evidence>
<name>A0ABD0VLT8_DENTH</name>
<feature type="signal peptide" evidence="1">
    <location>
        <begin position="1"/>
        <end position="16"/>
    </location>
</feature>
<dbReference type="AlphaFoldDB" id="A0ABD0VLT8"/>
<protein>
    <submittedName>
        <fullName evidence="2">Uncharacterized protein</fullName>
    </submittedName>
</protein>
<keyword evidence="3" id="KW-1185">Reference proteome</keyword>
<reference evidence="2 3" key="1">
    <citation type="journal article" date="2024" name="Plant Biotechnol. J.">
        <title>Dendrobium thyrsiflorum genome and its molecular insights into genes involved in important horticultural traits.</title>
        <authorList>
            <person name="Chen B."/>
            <person name="Wang J.Y."/>
            <person name="Zheng P.J."/>
            <person name="Li K.L."/>
            <person name="Liang Y.M."/>
            <person name="Chen X.F."/>
            <person name="Zhang C."/>
            <person name="Zhao X."/>
            <person name="He X."/>
            <person name="Zhang G.Q."/>
            <person name="Liu Z.J."/>
            <person name="Xu Q."/>
        </authorList>
    </citation>
    <scope>NUCLEOTIDE SEQUENCE [LARGE SCALE GENOMIC DNA]</scope>
    <source>
        <strain evidence="2">GZMU011</strain>
    </source>
</reference>
<comment type="caution">
    <text evidence="2">The sequence shown here is derived from an EMBL/GenBank/DDBJ whole genome shotgun (WGS) entry which is preliminary data.</text>
</comment>
<proteinExistence type="predicted"/>
<organism evidence="2 3">
    <name type="scientific">Dendrobium thyrsiflorum</name>
    <name type="common">Pinecone-like raceme dendrobium</name>
    <name type="synonym">Orchid</name>
    <dbReference type="NCBI Taxonomy" id="117978"/>
    <lineage>
        <taxon>Eukaryota</taxon>
        <taxon>Viridiplantae</taxon>
        <taxon>Streptophyta</taxon>
        <taxon>Embryophyta</taxon>
        <taxon>Tracheophyta</taxon>
        <taxon>Spermatophyta</taxon>
        <taxon>Magnoliopsida</taxon>
        <taxon>Liliopsida</taxon>
        <taxon>Asparagales</taxon>
        <taxon>Orchidaceae</taxon>
        <taxon>Epidendroideae</taxon>
        <taxon>Malaxideae</taxon>
        <taxon>Dendrobiinae</taxon>
        <taxon>Dendrobium</taxon>
    </lineage>
</organism>
<sequence length="123" mass="13739">MELFWLFLLLNSKVNDVVNWNAQMILPSNEGGENGSLTGDILNLEKLDYIEVKDLIWNVRGVGGVVCGDRVRNLCKVHNITFLVLMEPLIAASKLASTAKVHGFNLFFYIIAQIKSIFCGIIL</sequence>